<dbReference type="SMART" id="SM00697">
    <property type="entry name" value="DM8"/>
    <property type="match status" value="1"/>
</dbReference>
<dbReference type="PANTHER" id="PTHR20898">
    <property type="entry name" value="DAEDALUS ON 3-RELATED-RELATED"/>
    <property type="match status" value="1"/>
</dbReference>
<dbReference type="RefSeq" id="XP_017038480.2">
    <property type="nucleotide sequence ID" value="XM_017182991.3"/>
</dbReference>
<gene>
    <name evidence="2" type="primary">LOC108086134</name>
</gene>
<proteinExistence type="predicted"/>
<dbReference type="Pfam" id="PF06477">
    <property type="entry name" value="DUF1091"/>
    <property type="match status" value="1"/>
</dbReference>
<dbReference type="PANTHER" id="PTHR20898:SF0">
    <property type="entry name" value="DAEDALUS ON 3-RELATED"/>
    <property type="match status" value="1"/>
</dbReference>
<organism evidence="1 2">
    <name type="scientific">Drosophila kikkawai</name>
    <name type="common">Fruit fly</name>
    <dbReference type="NCBI Taxonomy" id="30033"/>
    <lineage>
        <taxon>Eukaryota</taxon>
        <taxon>Metazoa</taxon>
        <taxon>Ecdysozoa</taxon>
        <taxon>Arthropoda</taxon>
        <taxon>Hexapoda</taxon>
        <taxon>Insecta</taxon>
        <taxon>Pterygota</taxon>
        <taxon>Neoptera</taxon>
        <taxon>Endopterygota</taxon>
        <taxon>Diptera</taxon>
        <taxon>Brachycera</taxon>
        <taxon>Muscomorpha</taxon>
        <taxon>Ephydroidea</taxon>
        <taxon>Drosophilidae</taxon>
        <taxon>Drosophila</taxon>
        <taxon>Sophophora</taxon>
    </lineage>
</organism>
<accession>A0A6P4JC69</accession>
<dbReference type="AlphaFoldDB" id="A0A6P4JC69"/>
<dbReference type="Proteomes" id="UP001652661">
    <property type="component" value="Chromosome 2R"/>
</dbReference>
<sequence>MNTVYLICGLYFFMDIASTDERNFRIHFEEFAIKYKVPDLFAKMDCRLYHINNRSYVNAEMILKRNVGDINVRASMEFWKPNSQKKLKLYDVRVDGCSFLRSVHKNKLFNIYVKSFKKHANVNLACPLKANYSYKLEDWYLDELDLPPFAPIGQFHTLTEYYSQKKMVIRIVTSGEISAKV</sequence>
<keyword evidence="1" id="KW-1185">Reference proteome</keyword>
<dbReference type="GeneID" id="108086134"/>
<reference evidence="2" key="2">
    <citation type="submission" date="2025-08" db="UniProtKB">
        <authorList>
            <consortium name="RefSeq"/>
        </authorList>
    </citation>
    <scope>IDENTIFICATION</scope>
    <source>
        <strain evidence="2">14028-0561.14</strain>
        <tissue evidence="2">Whole fly</tissue>
    </source>
</reference>
<evidence type="ECO:0000313" key="1">
    <source>
        <dbReference type="Proteomes" id="UP001652661"/>
    </source>
</evidence>
<reference evidence="1" key="1">
    <citation type="submission" date="2025-05" db="UniProtKB">
        <authorList>
            <consortium name="RefSeq"/>
        </authorList>
    </citation>
    <scope>NUCLEOTIDE SEQUENCE [LARGE SCALE GENOMIC DNA]</scope>
    <source>
        <strain evidence="1">14028-0561.14</strain>
    </source>
</reference>
<dbReference type="OrthoDB" id="8020757at2759"/>
<dbReference type="InterPro" id="IPR010512">
    <property type="entry name" value="DUF1091"/>
</dbReference>
<protein>
    <submittedName>
        <fullName evidence="2">Uncharacterized protein</fullName>
    </submittedName>
</protein>
<evidence type="ECO:0000313" key="2">
    <source>
        <dbReference type="RefSeq" id="XP_017038480.2"/>
    </source>
</evidence>
<name>A0A6P4JC69_DROKI</name>